<feature type="domain" description="HTTM-like" evidence="8">
    <location>
        <begin position="1"/>
        <end position="244"/>
    </location>
</feature>
<keyword evidence="4 7" id="KW-0472">Membrane</keyword>
<evidence type="ECO:0000256" key="2">
    <source>
        <dbReference type="ARBA" id="ARBA00022692"/>
    </source>
</evidence>
<evidence type="ECO:0000313" key="9">
    <source>
        <dbReference type="EMBL" id="GEO05456.1"/>
    </source>
</evidence>
<comment type="caution">
    <text evidence="9">The sequence shown here is derived from an EMBL/GenBank/DDBJ whole genome shotgun (WGS) entry which is preliminary data.</text>
</comment>
<dbReference type="GO" id="GO:0019842">
    <property type="term" value="F:vitamin binding"/>
    <property type="evidence" value="ECO:0007669"/>
    <property type="project" value="TreeGrafter"/>
</dbReference>
<dbReference type="Proteomes" id="UP000321532">
    <property type="component" value="Unassembled WGS sequence"/>
</dbReference>
<feature type="transmembrane region" description="Helical" evidence="7">
    <location>
        <begin position="44"/>
        <end position="76"/>
    </location>
</feature>
<name>A0A512B0G5_9BACT</name>
<keyword evidence="3 7" id="KW-1133">Transmembrane helix</keyword>
<evidence type="ECO:0000256" key="4">
    <source>
        <dbReference type="ARBA" id="ARBA00023136"/>
    </source>
</evidence>
<proteinExistence type="predicted"/>
<dbReference type="SMART" id="SM00752">
    <property type="entry name" value="HTTM"/>
    <property type="match status" value="1"/>
</dbReference>
<evidence type="ECO:0000256" key="3">
    <source>
        <dbReference type="ARBA" id="ARBA00022989"/>
    </source>
</evidence>
<sequence>MMLGSLARFWHKGWITELYVKPSFYFTYQGFEWVRPLGYTGMHLLFAGMALAALLITLGLFYRLACVLFFLTFTYVELIDSTNYLNHYYFISLISFLLIWLPANHYFALDVTFKRQHPINSVPRWMVGTIRLQVGLVYFFAGIAKLNGDWLLRALPMKIWLPAKSHLLLVGPLMYETWVAYLFSWFGALYDLFIVFFLLHRKTRPAAYFLVLVFHLATALFFPSIGVFPYVMILSSLVFFSSAFHQRFLATIQRTGLFRIAKLNSPALPFKPRANQFLLTIIGIFFFLQVLIPFRFLLYPGSLFWHEEGFRFSWRVMLMEKSGNVFFYVKEPGTGKTYEVNNREYLSPLQEKMMSTQPDMILRFAHFLAETYQQEGIKEPAVYAECYVALNGRRSRLFIDPTVNLAQQSLSWRHYSWVLPYQKSE</sequence>
<evidence type="ECO:0000313" key="10">
    <source>
        <dbReference type="Proteomes" id="UP000321532"/>
    </source>
</evidence>
<feature type="transmembrane region" description="Helical" evidence="7">
    <location>
        <begin position="130"/>
        <end position="148"/>
    </location>
</feature>
<organism evidence="9 10">
    <name type="scientific">Adhaeribacter aerolatus</name>
    <dbReference type="NCBI Taxonomy" id="670289"/>
    <lineage>
        <taxon>Bacteria</taxon>
        <taxon>Pseudomonadati</taxon>
        <taxon>Bacteroidota</taxon>
        <taxon>Cytophagia</taxon>
        <taxon>Cytophagales</taxon>
        <taxon>Hymenobacteraceae</taxon>
        <taxon>Adhaeribacter</taxon>
    </lineage>
</organism>
<dbReference type="InterPro" id="IPR011020">
    <property type="entry name" value="HTTM-like"/>
</dbReference>
<dbReference type="GO" id="GO:0008488">
    <property type="term" value="F:gamma-glutamyl carboxylase activity"/>
    <property type="evidence" value="ECO:0007669"/>
    <property type="project" value="InterPro"/>
</dbReference>
<dbReference type="InterPro" id="IPR053934">
    <property type="entry name" value="HTTM_dom"/>
</dbReference>
<feature type="transmembrane region" description="Helical" evidence="7">
    <location>
        <begin position="178"/>
        <end position="199"/>
    </location>
</feature>
<protein>
    <submittedName>
        <fullName evidence="9">Type I deoxyribonuclease HsdR</fullName>
    </submittedName>
</protein>
<evidence type="ECO:0000256" key="7">
    <source>
        <dbReference type="SAM" id="Phobius"/>
    </source>
</evidence>
<dbReference type="PANTHER" id="PTHR12639">
    <property type="entry name" value="VITAMIN K-DEPENDENT GAMMA-CARBOXYLASE"/>
    <property type="match status" value="1"/>
</dbReference>
<evidence type="ECO:0000256" key="5">
    <source>
        <dbReference type="ARBA" id="ARBA00023157"/>
    </source>
</evidence>
<keyword evidence="2 7" id="KW-0812">Transmembrane</keyword>
<comment type="subcellular location">
    <subcellularLocation>
        <location evidence="1">Endomembrane system</location>
        <topology evidence="1">Multi-pass membrane protein</topology>
    </subcellularLocation>
</comment>
<keyword evidence="6" id="KW-0456">Lyase</keyword>
<dbReference type="PANTHER" id="PTHR12639:SF7">
    <property type="entry name" value="HTTM DOMAIN-CONTAINING PROTEIN"/>
    <property type="match status" value="1"/>
</dbReference>
<dbReference type="OrthoDB" id="341137at2"/>
<dbReference type="InterPro" id="IPR053935">
    <property type="entry name" value="VKGC_lumenal_dom"/>
</dbReference>
<keyword evidence="10" id="KW-1185">Reference proteome</keyword>
<dbReference type="InterPro" id="IPR007782">
    <property type="entry name" value="VKG_COase"/>
</dbReference>
<feature type="transmembrane region" description="Helical" evidence="7">
    <location>
        <begin position="206"/>
        <end position="225"/>
    </location>
</feature>
<dbReference type="GO" id="GO:0012505">
    <property type="term" value="C:endomembrane system"/>
    <property type="evidence" value="ECO:0007669"/>
    <property type="project" value="UniProtKB-SubCell"/>
</dbReference>
<dbReference type="AlphaFoldDB" id="A0A512B0G5"/>
<dbReference type="EMBL" id="BJYS01000024">
    <property type="protein sequence ID" value="GEO05456.1"/>
    <property type="molecule type" value="Genomic_DNA"/>
</dbReference>
<feature type="transmembrane region" description="Helical" evidence="7">
    <location>
        <begin position="277"/>
        <end position="298"/>
    </location>
</feature>
<accession>A0A512B0G5</accession>
<evidence type="ECO:0000256" key="1">
    <source>
        <dbReference type="ARBA" id="ARBA00004127"/>
    </source>
</evidence>
<dbReference type="Pfam" id="PF05090">
    <property type="entry name" value="HTTM"/>
    <property type="match status" value="1"/>
</dbReference>
<evidence type="ECO:0000256" key="6">
    <source>
        <dbReference type="ARBA" id="ARBA00023239"/>
    </source>
</evidence>
<evidence type="ECO:0000259" key="8">
    <source>
        <dbReference type="SMART" id="SM00752"/>
    </source>
</evidence>
<dbReference type="Pfam" id="PF22777">
    <property type="entry name" value="VKGC_lumenal_dom"/>
    <property type="match status" value="1"/>
</dbReference>
<reference evidence="9 10" key="1">
    <citation type="submission" date="2019-07" db="EMBL/GenBank/DDBJ databases">
        <title>Whole genome shotgun sequence of Adhaeribacter aerolatus NBRC 106133.</title>
        <authorList>
            <person name="Hosoyama A."/>
            <person name="Uohara A."/>
            <person name="Ohji S."/>
            <person name="Ichikawa N."/>
        </authorList>
    </citation>
    <scope>NUCLEOTIDE SEQUENCE [LARGE SCALE GENOMIC DNA]</scope>
    <source>
        <strain evidence="9 10">NBRC 106133</strain>
    </source>
</reference>
<gene>
    <name evidence="9" type="ORF">AAE02nite_31200</name>
</gene>
<keyword evidence="5" id="KW-1015">Disulfide bond</keyword>
<feature type="transmembrane region" description="Helical" evidence="7">
    <location>
        <begin position="88"/>
        <end position="109"/>
    </location>
</feature>